<evidence type="ECO:0000256" key="1">
    <source>
        <dbReference type="SAM" id="MobiDB-lite"/>
    </source>
</evidence>
<reference evidence="2" key="1">
    <citation type="submission" date="2020-06" db="EMBL/GenBank/DDBJ databases">
        <authorList>
            <person name="Li T."/>
            <person name="Hu X."/>
            <person name="Zhang T."/>
            <person name="Song X."/>
            <person name="Zhang H."/>
            <person name="Dai N."/>
            <person name="Sheng W."/>
            <person name="Hou X."/>
            <person name="Wei L."/>
        </authorList>
    </citation>
    <scope>NUCLEOTIDE SEQUENCE</scope>
    <source>
        <strain evidence="2">KEN1</strain>
        <tissue evidence="2">Leaf</tissue>
    </source>
</reference>
<dbReference type="AlphaFoldDB" id="A0AAW2UGG3"/>
<reference evidence="2" key="2">
    <citation type="journal article" date="2024" name="Plant">
        <title>Genomic evolution and insights into agronomic trait innovations of Sesamum species.</title>
        <authorList>
            <person name="Miao H."/>
            <person name="Wang L."/>
            <person name="Qu L."/>
            <person name="Liu H."/>
            <person name="Sun Y."/>
            <person name="Le M."/>
            <person name="Wang Q."/>
            <person name="Wei S."/>
            <person name="Zheng Y."/>
            <person name="Lin W."/>
            <person name="Duan Y."/>
            <person name="Cao H."/>
            <person name="Xiong S."/>
            <person name="Wang X."/>
            <person name="Wei L."/>
            <person name="Li C."/>
            <person name="Ma Q."/>
            <person name="Ju M."/>
            <person name="Zhao R."/>
            <person name="Li G."/>
            <person name="Mu C."/>
            <person name="Tian Q."/>
            <person name="Mei H."/>
            <person name="Zhang T."/>
            <person name="Gao T."/>
            <person name="Zhang H."/>
        </authorList>
    </citation>
    <scope>NUCLEOTIDE SEQUENCE</scope>
    <source>
        <strain evidence="2">KEN1</strain>
    </source>
</reference>
<protein>
    <submittedName>
        <fullName evidence="2">Uncharacterized protein</fullName>
    </submittedName>
</protein>
<feature type="compositionally biased region" description="Basic and acidic residues" evidence="1">
    <location>
        <begin position="49"/>
        <end position="60"/>
    </location>
</feature>
<accession>A0AAW2UGG3</accession>
<evidence type="ECO:0000313" key="2">
    <source>
        <dbReference type="EMBL" id="KAL0416059.1"/>
    </source>
</evidence>
<comment type="caution">
    <text evidence="2">The sequence shown here is derived from an EMBL/GenBank/DDBJ whole genome shotgun (WGS) entry which is preliminary data.</text>
</comment>
<gene>
    <name evidence="2" type="ORF">Slati_3437800</name>
</gene>
<proteinExistence type="predicted"/>
<dbReference type="EMBL" id="JACGWN010000012">
    <property type="protein sequence ID" value="KAL0416059.1"/>
    <property type="molecule type" value="Genomic_DNA"/>
</dbReference>
<name>A0AAW2UGG3_9LAMI</name>
<organism evidence="2">
    <name type="scientific">Sesamum latifolium</name>
    <dbReference type="NCBI Taxonomy" id="2727402"/>
    <lineage>
        <taxon>Eukaryota</taxon>
        <taxon>Viridiplantae</taxon>
        <taxon>Streptophyta</taxon>
        <taxon>Embryophyta</taxon>
        <taxon>Tracheophyta</taxon>
        <taxon>Spermatophyta</taxon>
        <taxon>Magnoliopsida</taxon>
        <taxon>eudicotyledons</taxon>
        <taxon>Gunneridae</taxon>
        <taxon>Pentapetalae</taxon>
        <taxon>asterids</taxon>
        <taxon>lamiids</taxon>
        <taxon>Lamiales</taxon>
        <taxon>Pedaliaceae</taxon>
        <taxon>Sesamum</taxon>
    </lineage>
</organism>
<feature type="region of interest" description="Disordered" evidence="1">
    <location>
        <begin position="1"/>
        <end position="60"/>
    </location>
</feature>
<sequence length="60" mass="6739">MYHMKIKFPTPGEWERSGRPSAIPKVLCGSCAEGTEERPKGAPRRAPREKRSREGNIEGD</sequence>